<dbReference type="PANTHER" id="PTHR48106:SF8">
    <property type="entry name" value="OS02G0805600 PROTEIN"/>
    <property type="match status" value="1"/>
</dbReference>
<dbReference type="Proteomes" id="UP000219050">
    <property type="component" value="Chromosome"/>
</dbReference>
<evidence type="ECO:0000259" key="3">
    <source>
        <dbReference type="SMART" id="SM00829"/>
    </source>
</evidence>
<proteinExistence type="predicted"/>
<dbReference type="InterPro" id="IPR013154">
    <property type="entry name" value="ADH-like_N"/>
</dbReference>
<dbReference type="InterPro" id="IPR014189">
    <property type="entry name" value="Quinone_OxRdtase_PIG3"/>
</dbReference>
<sequence length="332" mass="34517">MQGVVWGEAAGGAPFALCPQPIPQPGRGEVRLRVAAAALNYSDLLLARGRYSLASPVAGIEASGIIDALGSDVTDWKVGDRVCALSDGGAQADWLCARADHLLPWPERLDAAEAACLPEAMATIWSNLVDLGGMARGQTLVVHGASGGMGSFAVEAGHAMGLKVIACASTPKTEFVRSLGADHVIDGRDPETFAQEVSALTAGGGADLILDVMGGSHLAANVAAAALDGRIVVIGLMGGPDAQAPLGKMMGKRLTLFTTSLRDRPVQAKARIVSGARRDLLPLVDRGALTPRIARRFALADIAEAHRFMESRNHLGKIVLETPTAPDRTIDT</sequence>
<dbReference type="EMBL" id="CP021404">
    <property type="protein sequence ID" value="ATI43253.1"/>
    <property type="molecule type" value="Genomic_DNA"/>
</dbReference>
<keyword evidence="1" id="KW-0521">NADP</keyword>
<dbReference type="InterPro" id="IPR020843">
    <property type="entry name" value="ER"/>
</dbReference>
<dbReference type="RefSeq" id="WP_232530290.1">
    <property type="nucleotide sequence ID" value="NZ_CP021404.1"/>
</dbReference>
<name>A0A291M2M1_9RHOB</name>
<dbReference type="KEGG" id="cmag:CBW24_01720"/>
<gene>
    <name evidence="4" type="ORF">CBW24_01720</name>
</gene>
<dbReference type="InterPro" id="IPR036291">
    <property type="entry name" value="NAD(P)-bd_dom_sf"/>
</dbReference>
<dbReference type="Gene3D" id="3.40.50.720">
    <property type="entry name" value="NAD(P)-binding Rossmann-like Domain"/>
    <property type="match status" value="1"/>
</dbReference>
<dbReference type="AlphaFoldDB" id="A0A291M2M1"/>
<dbReference type="SUPFAM" id="SSF50129">
    <property type="entry name" value="GroES-like"/>
    <property type="match status" value="1"/>
</dbReference>
<dbReference type="GO" id="GO:0016651">
    <property type="term" value="F:oxidoreductase activity, acting on NAD(P)H"/>
    <property type="evidence" value="ECO:0007669"/>
    <property type="project" value="TreeGrafter"/>
</dbReference>
<evidence type="ECO:0000313" key="5">
    <source>
        <dbReference type="Proteomes" id="UP000219050"/>
    </source>
</evidence>
<dbReference type="NCBIfam" id="TIGR02824">
    <property type="entry name" value="quinone_pig3"/>
    <property type="match status" value="1"/>
</dbReference>
<dbReference type="InterPro" id="IPR011032">
    <property type="entry name" value="GroES-like_sf"/>
</dbReference>
<dbReference type="Pfam" id="PF08240">
    <property type="entry name" value="ADH_N"/>
    <property type="match status" value="1"/>
</dbReference>
<organism evidence="4 5">
    <name type="scientific">Pacificitalea manganoxidans</name>
    <dbReference type="NCBI Taxonomy" id="1411902"/>
    <lineage>
        <taxon>Bacteria</taxon>
        <taxon>Pseudomonadati</taxon>
        <taxon>Pseudomonadota</taxon>
        <taxon>Alphaproteobacteria</taxon>
        <taxon>Rhodobacterales</taxon>
        <taxon>Paracoccaceae</taxon>
        <taxon>Pacificitalea</taxon>
    </lineage>
</organism>
<keyword evidence="2" id="KW-0560">Oxidoreductase</keyword>
<dbReference type="PANTHER" id="PTHR48106">
    <property type="entry name" value="QUINONE OXIDOREDUCTASE PIG3-RELATED"/>
    <property type="match status" value="1"/>
</dbReference>
<evidence type="ECO:0000256" key="2">
    <source>
        <dbReference type="ARBA" id="ARBA00023002"/>
    </source>
</evidence>
<dbReference type="SUPFAM" id="SSF51735">
    <property type="entry name" value="NAD(P)-binding Rossmann-fold domains"/>
    <property type="match status" value="1"/>
</dbReference>
<dbReference type="CDD" id="cd05276">
    <property type="entry name" value="p53_inducible_oxidoreductase"/>
    <property type="match status" value="1"/>
</dbReference>
<feature type="domain" description="Enoyl reductase (ER)" evidence="3">
    <location>
        <begin position="12"/>
        <end position="320"/>
    </location>
</feature>
<keyword evidence="5" id="KW-1185">Reference proteome</keyword>
<reference evidence="4 5" key="1">
    <citation type="submission" date="2017-05" db="EMBL/GenBank/DDBJ databases">
        <title>Comparative genomic and metabolic analysis of manganese-oxidizing mechanisms in Celeribater manganoxidans DY25T: its adaption to the environment of polymetallic nodule.</title>
        <authorList>
            <person name="Wang X."/>
        </authorList>
    </citation>
    <scope>NUCLEOTIDE SEQUENCE [LARGE SCALE GENOMIC DNA]</scope>
    <source>
        <strain evidence="4 5">DY25</strain>
    </source>
</reference>
<dbReference type="SMART" id="SM00829">
    <property type="entry name" value="PKS_ER"/>
    <property type="match status" value="1"/>
</dbReference>
<evidence type="ECO:0000256" key="1">
    <source>
        <dbReference type="ARBA" id="ARBA00022857"/>
    </source>
</evidence>
<evidence type="ECO:0000313" key="4">
    <source>
        <dbReference type="EMBL" id="ATI43253.1"/>
    </source>
</evidence>
<dbReference type="Gene3D" id="3.90.180.10">
    <property type="entry name" value="Medium-chain alcohol dehydrogenases, catalytic domain"/>
    <property type="match status" value="1"/>
</dbReference>
<protein>
    <recommendedName>
        <fullName evidence="3">Enoyl reductase (ER) domain-containing protein</fullName>
    </recommendedName>
</protein>
<dbReference type="GO" id="GO:0070402">
    <property type="term" value="F:NADPH binding"/>
    <property type="evidence" value="ECO:0007669"/>
    <property type="project" value="TreeGrafter"/>
</dbReference>
<dbReference type="Pfam" id="PF13602">
    <property type="entry name" value="ADH_zinc_N_2"/>
    <property type="match status" value="1"/>
</dbReference>
<accession>A0A291M2M1</accession>